<gene>
    <name evidence="1" type="ORF">ERS852560_00631</name>
</gene>
<name>A0A174QQH2_PARDI</name>
<dbReference type="AlphaFoldDB" id="A0A174QQH2"/>
<evidence type="ECO:0000313" key="1">
    <source>
        <dbReference type="EMBL" id="CUP75462.1"/>
    </source>
</evidence>
<dbReference type="EMBL" id="CZBM01000002">
    <property type="protein sequence ID" value="CUP75462.1"/>
    <property type="molecule type" value="Genomic_DNA"/>
</dbReference>
<sequence length="85" mass="9941">MVKGESKPHVLPDVYGIDYDVAVRDVMEVVNYTDEDVRFLCSSIRRALRLNDTELLAMRKEELRQLIGEERCKQIMAEINQTLDR</sequence>
<organism evidence="1 2">
    <name type="scientific">Parabacteroides distasonis</name>
    <dbReference type="NCBI Taxonomy" id="823"/>
    <lineage>
        <taxon>Bacteria</taxon>
        <taxon>Pseudomonadati</taxon>
        <taxon>Bacteroidota</taxon>
        <taxon>Bacteroidia</taxon>
        <taxon>Bacteroidales</taxon>
        <taxon>Tannerellaceae</taxon>
        <taxon>Parabacteroides</taxon>
    </lineage>
</organism>
<proteinExistence type="predicted"/>
<evidence type="ECO:0000313" key="2">
    <source>
        <dbReference type="Proteomes" id="UP000095332"/>
    </source>
</evidence>
<dbReference type="Proteomes" id="UP000095332">
    <property type="component" value="Unassembled WGS sequence"/>
</dbReference>
<reference evidence="1 2" key="1">
    <citation type="submission" date="2015-09" db="EMBL/GenBank/DDBJ databases">
        <authorList>
            <consortium name="Pathogen Informatics"/>
        </authorList>
    </citation>
    <scope>NUCLEOTIDE SEQUENCE [LARGE SCALE GENOMIC DNA]</scope>
    <source>
        <strain evidence="1 2">2789STDY5834948</strain>
    </source>
</reference>
<protein>
    <submittedName>
        <fullName evidence="1">Uncharacterized protein</fullName>
    </submittedName>
</protein>
<accession>A0A174QQH2</accession>